<dbReference type="EMBL" id="JAKROA010000003">
    <property type="protein sequence ID" value="KAL5108783.1"/>
    <property type="molecule type" value="Genomic_DNA"/>
</dbReference>
<accession>A0ABR4QG79</accession>
<comment type="caution">
    <text evidence="1">The sequence shown here is derived from an EMBL/GenBank/DDBJ whole genome shotgun (WGS) entry which is preliminary data.</text>
</comment>
<proteinExistence type="predicted"/>
<gene>
    <name evidence="1" type="ORF">TcWFU_003850</name>
</gene>
<dbReference type="Proteomes" id="UP001651158">
    <property type="component" value="Unassembled WGS sequence"/>
</dbReference>
<organism evidence="1 2">
    <name type="scientific">Taenia crassiceps</name>
    <dbReference type="NCBI Taxonomy" id="6207"/>
    <lineage>
        <taxon>Eukaryota</taxon>
        <taxon>Metazoa</taxon>
        <taxon>Spiralia</taxon>
        <taxon>Lophotrochozoa</taxon>
        <taxon>Platyhelminthes</taxon>
        <taxon>Cestoda</taxon>
        <taxon>Eucestoda</taxon>
        <taxon>Cyclophyllidea</taxon>
        <taxon>Taeniidae</taxon>
        <taxon>Taenia</taxon>
    </lineage>
</organism>
<name>A0ABR4QG79_9CEST</name>
<protein>
    <submittedName>
        <fullName evidence="1">Uncharacterized protein</fullName>
    </submittedName>
</protein>
<reference evidence="1 2" key="1">
    <citation type="journal article" date="2022" name="Front. Cell. Infect. Microbiol.">
        <title>The Genomes of Two Strains of Taenia crassiceps the Animal Model for the Study of Human Cysticercosis.</title>
        <authorList>
            <person name="Bobes R.J."/>
            <person name="Estrada K."/>
            <person name="Rios-Valencia D.G."/>
            <person name="Calderon-Gallegos A."/>
            <person name="de la Torre P."/>
            <person name="Carrero J.C."/>
            <person name="Sanchez-Flores A."/>
            <person name="Laclette J.P."/>
        </authorList>
    </citation>
    <scope>NUCLEOTIDE SEQUENCE [LARGE SCALE GENOMIC DNA]</scope>
    <source>
        <strain evidence="1">WFUcys</strain>
    </source>
</reference>
<keyword evidence="2" id="KW-1185">Reference proteome</keyword>
<evidence type="ECO:0000313" key="1">
    <source>
        <dbReference type="EMBL" id="KAL5108783.1"/>
    </source>
</evidence>
<sequence length="142" mass="15812">MKLPIFNHLLFRTQSADVGDAYGHISSLSLSLSLSLIHPANSGTFHHTTMLGTSHPTSDFAELHSSPSTSQRCNFMILLCRSSIATDFVGIVVGVTSNAPCCSNPVFRQLITSTLFRQSEFKRATIRRINTNRQEHEIWDSF</sequence>
<evidence type="ECO:0000313" key="2">
    <source>
        <dbReference type="Proteomes" id="UP001651158"/>
    </source>
</evidence>